<dbReference type="STRING" id="1503961.SAMN05421736_101265"/>
<organism evidence="1 2">
    <name type="scientific">Evansella caseinilytica</name>
    <dbReference type="NCBI Taxonomy" id="1503961"/>
    <lineage>
        <taxon>Bacteria</taxon>
        <taxon>Bacillati</taxon>
        <taxon>Bacillota</taxon>
        <taxon>Bacilli</taxon>
        <taxon>Bacillales</taxon>
        <taxon>Bacillaceae</taxon>
        <taxon>Evansella</taxon>
    </lineage>
</organism>
<dbReference type="AlphaFoldDB" id="A0A1H3GRV2"/>
<gene>
    <name evidence="1" type="ORF">SAMN05421736_101265</name>
</gene>
<reference evidence="2" key="1">
    <citation type="submission" date="2016-10" db="EMBL/GenBank/DDBJ databases">
        <authorList>
            <person name="Varghese N."/>
            <person name="Submissions S."/>
        </authorList>
    </citation>
    <scope>NUCLEOTIDE SEQUENCE [LARGE SCALE GENOMIC DNA]</scope>
    <source>
        <strain evidence="2">SP</strain>
    </source>
</reference>
<name>A0A1H3GRV2_9BACI</name>
<sequence>MIFILPAGTGDCFRERMQITNETVKLGASRVFYFVFDIVFVQKGCFLPLGCFITVLKQDAGCKYIETNLRLFRIN</sequence>
<dbReference type="EMBL" id="FNPI01000001">
    <property type="protein sequence ID" value="SDY06066.1"/>
    <property type="molecule type" value="Genomic_DNA"/>
</dbReference>
<proteinExistence type="predicted"/>
<protein>
    <submittedName>
        <fullName evidence="1">Uncharacterized protein</fullName>
    </submittedName>
</protein>
<evidence type="ECO:0000313" key="2">
    <source>
        <dbReference type="Proteomes" id="UP000198935"/>
    </source>
</evidence>
<dbReference type="Proteomes" id="UP000198935">
    <property type="component" value="Unassembled WGS sequence"/>
</dbReference>
<accession>A0A1H3GRV2</accession>
<keyword evidence="2" id="KW-1185">Reference proteome</keyword>
<evidence type="ECO:0000313" key="1">
    <source>
        <dbReference type="EMBL" id="SDY06066.1"/>
    </source>
</evidence>